<dbReference type="Pfam" id="PF01030">
    <property type="entry name" value="Recep_L_domain"/>
    <property type="match status" value="1"/>
</dbReference>
<name>A0ABD1JN60_9TELE</name>
<accession>A0ABD1JN60</accession>
<dbReference type="AlphaFoldDB" id="A0ABD1JN60"/>
<comment type="caution">
    <text evidence="2">The sequence shown here is derived from an EMBL/GenBank/DDBJ whole genome shotgun (WGS) entry which is preliminary data.</text>
</comment>
<protein>
    <recommendedName>
        <fullName evidence="1">Receptor L-domain domain-containing protein</fullName>
    </recommendedName>
</protein>
<gene>
    <name evidence="2" type="ORF">ACEWY4_016479</name>
</gene>
<evidence type="ECO:0000313" key="3">
    <source>
        <dbReference type="Proteomes" id="UP001591681"/>
    </source>
</evidence>
<dbReference type="Proteomes" id="UP001591681">
    <property type="component" value="Unassembled WGS sequence"/>
</dbReference>
<evidence type="ECO:0000259" key="1">
    <source>
        <dbReference type="Pfam" id="PF01030"/>
    </source>
</evidence>
<reference evidence="2 3" key="1">
    <citation type="submission" date="2024-09" db="EMBL/GenBank/DDBJ databases">
        <title>A chromosome-level genome assembly of Gray's grenadier anchovy, Coilia grayii.</title>
        <authorList>
            <person name="Fu Z."/>
        </authorList>
    </citation>
    <scope>NUCLEOTIDE SEQUENCE [LARGE SCALE GENOMIC DNA]</scope>
    <source>
        <strain evidence="2">G4</strain>
        <tissue evidence="2">Muscle</tissue>
    </source>
</reference>
<proteinExistence type="predicted"/>
<feature type="domain" description="Receptor L-domain" evidence="1">
    <location>
        <begin position="31"/>
        <end position="93"/>
    </location>
</feature>
<sequence>MWLLHGSDEFFMGASQGVLGPELWSGFLALSIREVTGYVLVALNQFDYLPLENLRIIRGTKLYEGRYALAIFLNYRRDGNYGLRQLGLQNLTGLALRSYFPPVSAFSPLICLSARLVSVQILARLYISTS</sequence>
<dbReference type="InterPro" id="IPR000494">
    <property type="entry name" value="Rcpt_L-dom"/>
</dbReference>
<organism evidence="2 3">
    <name type="scientific">Coilia grayii</name>
    <name type="common">Gray's grenadier anchovy</name>
    <dbReference type="NCBI Taxonomy" id="363190"/>
    <lineage>
        <taxon>Eukaryota</taxon>
        <taxon>Metazoa</taxon>
        <taxon>Chordata</taxon>
        <taxon>Craniata</taxon>
        <taxon>Vertebrata</taxon>
        <taxon>Euteleostomi</taxon>
        <taxon>Actinopterygii</taxon>
        <taxon>Neopterygii</taxon>
        <taxon>Teleostei</taxon>
        <taxon>Clupei</taxon>
        <taxon>Clupeiformes</taxon>
        <taxon>Clupeoidei</taxon>
        <taxon>Engraulidae</taxon>
        <taxon>Coilinae</taxon>
        <taxon>Coilia</taxon>
    </lineage>
</organism>
<keyword evidence="3" id="KW-1185">Reference proteome</keyword>
<dbReference type="Gene3D" id="3.80.20.20">
    <property type="entry name" value="Receptor L-domain"/>
    <property type="match status" value="1"/>
</dbReference>
<dbReference type="SUPFAM" id="SSF52058">
    <property type="entry name" value="L domain-like"/>
    <property type="match status" value="1"/>
</dbReference>
<evidence type="ECO:0000313" key="2">
    <source>
        <dbReference type="EMBL" id="KAL2087651.1"/>
    </source>
</evidence>
<dbReference type="InterPro" id="IPR036941">
    <property type="entry name" value="Rcpt_L-dom_sf"/>
</dbReference>
<dbReference type="EMBL" id="JBHFQA010000014">
    <property type="protein sequence ID" value="KAL2087651.1"/>
    <property type="molecule type" value="Genomic_DNA"/>
</dbReference>